<dbReference type="Proteomes" id="UP000001646">
    <property type="component" value="Unplaced"/>
</dbReference>
<proteinExistence type="predicted"/>
<reference evidence="3" key="1">
    <citation type="submission" date="2009-12" db="EMBL/GenBank/DDBJ databases">
        <title>The Genome Sequence of Anolis carolinensis (Green Anole Lizard).</title>
        <authorList>
            <consortium name="The Genome Sequencing Platform"/>
            <person name="Di Palma F."/>
            <person name="Alfoldi J."/>
            <person name="Heiman D."/>
            <person name="Young S."/>
            <person name="Grabherr M."/>
            <person name="Johnson J."/>
            <person name="Lander E.S."/>
            <person name="Lindblad-Toh K."/>
        </authorList>
    </citation>
    <scope>NUCLEOTIDE SEQUENCE [LARGE SCALE GENOMIC DNA]</scope>
    <source>
        <strain evidence="3">JBL SC #1</strain>
    </source>
</reference>
<dbReference type="FunFam" id="2.60.40.10:FF:002254">
    <property type="entry name" value="Uncharacterized protein"/>
    <property type="match status" value="1"/>
</dbReference>
<evidence type="ECO:0000313" key="3">
    <source>
        <dbReference type="Ensembl" id="ENSACAP00000023295.2"/>
    </source>
</evidence>
<keyword evidence="1" id="KW-0732">Signal</keyword>
<keyword evidence="4" id="KW-1185">Reference proteome</keyword>
<dbReference type="AlphaFoldDB" id="R4GD52"/>
<feature type="signal peptide" evidence="1">
    <location>
        <begin position="1"/>
        <end position="19"/>
    </location>
</feature>
<dbReference type="InParanoid" id="R4GD52"/>
<dbReference type="eggNOG" id="ENOG502S3KF">
    <property type="taxonomic scope" value="Eukaryota"/>
</dbReference>
<dbReference type="InterPro" id="IPR050150">
    <property type="entry name" value="IgV_Light_Chain"/>
</dbReference>
<protein>
    <recommendedName>
        <fullName evidence="2">Ig-like domain-containing protein</fullName>
    </recommendedName>
</protein>
<dbReference type="HOGENOM" id="CLU_077975_4_0_1"/>
<dbReference type="InterPro" id="IPR013106">
    <property type="entry name" value="Ig_V-set"/>
</dbReference>
<dbReference type="InterPro" id="IPR013783">
    <property type="entry name" value="Ig-like_fold"/>
</dbReference>
<dbReference type="SUPFAM" id="SSF48726">
    <property type="entry name" value="Immunoglobulin"/>
    <property type="match status" value="1"/>
</dbReference>
<feature type="chain" id="PRO_5033038582" description="Ig-like domain-containing protein" evidence="1">
    <location>
        <begin position="20"/>
        <end position="126"/>
    </location>
</feature>
<evidence type="ECO:0000256" key="1">
    <source>
        <dbReference type="SAM" id="SignalP"/>
    </source>
</evidence>
<dbReference type="PANTHER" id="PTHR23267">
    <property type="entry name" value="IMMUNOGLOBULIN LIGHT CHAIN"/>
    <property type="match status" value="1"/>
</dbReference>
<evidence type="ECO:0000259" key="2">
    <source>
        <dbReference type="PROSITE" id="PS50835"/>
    </source>
</evidence>
<dbReference type="InterPro" id="IPR036179">
    <property type="entry name" value="Ig-like_dom_sf"/>
</dbReference>
<dbReference type="Pfam" id="PF07686">
    <property type="entry name" value="V-set"/>
    <property type="match status" value="1"/>
</dbReference>
<dbReference type="GO" id="GO:0019814">
    <property type="term" value="C:immunoglobulin complex"/>
    <property type="evidence" value="ECO:0000318"/>
    <property type="project" value="GO_Central"/>
</dbReference>
<dbReference type="SMART" id="SM00409">
    <property type="entry name" value="IG"/>
    <property type="match status" value="1"/>
</dbReference>
<reference evidence="3" key="3">
    <citation type="submission" date="2025-09" db="UniProtKB">
        <authorList>
            <consortium name="Ensembl"/>
        </authorList>
    </citation>
    <scope>IDENTIFICATION</scope>
</reference>
<sequence length="126" mass="13582">MAWTLLFLVLLNSYAGVHSQGMLTQPSLASGSPGQTVTLSCTKGEGNWNSEVYWIQEKSGEAPRIVHCDICSRGEGIPDRFTATSSGNTGSLTITDIEAEDEADYYCIAWYKTGSVLTLNGKQIGL</sequence>
<evidence type="ECO:0000313" key="4">
    <source>
        <dbReference type="Proteomes" id="UP000001646"/>
    </source>
</evidence>
<accession>R4GD52</accession>
<reference evidence="3" key="2">
    <citation type="submission" date="2025-08" db="UniProtKB">
        <authorList>
            <consortium name="Ensembl"/>
        </authorList>
    </citation>
    <scope>IDENTIFICATION</scope>
</reference>
<dbReference type="GeneTree" id="ENSGT00940000154179"/>
<dbReference type="STRING" id="28377.ENSACAP00000023295"/>
<dbReference type="SMART" id="SM00406">
    <property type="entry name" value="IGv"/>
    <property type="match status" value="1"/>
</dbReference>
<dbReference type="Gene3D" id="2.60.40.10">
    <property type="entry name" value="Immunoglobulins"/>
    <property type="match status" value="1"/>
</dbReference>
<dbReference type="Bgee" id="ENSACAG00000028919">
    <property type="expression patterns" value="Expressed in adrenal gland and 2 other cell types or tissues"/>
</dbReference>
<dbReference type="InterPro" id="IPR007110">
    <property type="entry name" value="Ig-like_dom"/>
</dbReference>
<name>R4GD52_ANOCA</name>
<dbReference type="Ensembl" id="ENSACAT00000030715.2">
    <property type="protein sequence ID" value="ENSACAP00000023295.2"/>
    <property type="gene ID" value="ENSACAG00000028919.2"/>
</dbReference>
<organism evidence="3 4">
    <name type="scientific">Anolis carolinensis</name>
    <name type="common">Green anole</name>
    <name type="synonym">American chameleon</name>
    <dbReference type="NCBI Taxonomy" id="28377"/>
    <lineage>
        <taxon>Eukaryota</taxon>
        <taxon>Metazoa</taxon>
        <taxon>Chordata</taxon>
        <taxon>Craniata</taxon>
        <taxon>Vertebrata</taxon>
        <taxon>Euteleostomi</taxon>
        <taxon>Lepidosauria</taxon>
        <taxon>Squamata</taxon>
        <taxon>Bifurcata</taxon>
        <taxon>Unidentata</taxon>
        <taxon>Episquamata</taxon>
        <taxon>Toxicofera</taxon>
        <taxon>Iguania</taxon>
        <taxon>Dactyloidae</taxon>
        <taxon>Anolis</taxon>
    </lineage>
</organism>
<dbReference type="GO" id="GO:0006955">
    <property type="term" value="P:immune response"/>
    <property type="evidence" value="ECO:0000318"/>
    <property type="project" value="GO_Central"/>
</dbReference>
<dbReference type="PROSITE" id="PS50835">
    <property type="entry name" value="IG_LIKE"/>
    <property type="match status" value="1"/>
</dbReference>
<feature type="domain" description="Ig-like" evidence="2">
    <location>
        <begin position="34"/>
        <end position="118"/>
    </location>
</feature>
<dbReference type="InterPro" id="IPR003599">
    <property type="entry name" value="Ig_sub"/>
</dbReference>